<dbReference type="EMBL" id="JBEPSH010000001">
    <property type="protein sequence ID" value="MET4575304.1"/>
    <property type="molecule type" value="Genomic_DNA"/>
</dbReference>
<dbReference type="PANTHER" id="PTHR43798">
    <property type="entry name" value="MONOACYLGLYCEROL LIPASE"/>
    <property type="match status" value="1"/>
</dbReference>
<dbReference type="Gene3D" id="3.40.50.1820">
    <property type="entry name" value="alpha/beta hydrolase"/>
    <property type="match status" value="1"/>
</dbReference>
<feature type="domain" description="AB hydrolase-1" evidence="2">
    <location>
        <begin position="29"/>
        <end position="260"/>
    </location>
</feature>
<evidence type="ECO:0000313" key="3">
    <source>
        <dbReference type="EMBL" id="MET4575304.1"/>
    </source>
</evidence>
<comment type="caution">
    <text evidence="3">The sequence shown here is derived from an EMBL/GenBank/DDBJ whole genome shotgun (WGS) entry which is preliminary data.</text>
</comment>
<feature type="region of interest" description="Disordered" evidence="1">
    <location>
        <begin position="67"/>
        <end position="88"/>
    </location>
</feature>
<keyword evidence="4" id="KW-1185">Reference proteome</keyword>
<dbReference type="InterPro" id="IPR050266">
    <property type="entry name" value="AB_hydrolase_sf"/>
</dbReference>
<dbReference type="PANTHER" id="PTHR43798:SF33">
    <property type="entry name" value="HYDROLASE, PUTATIVE (AFU_ORTHOLOGUE AFUA_2G14860)-RELATED"/>
    <property type="match status" value="1"/>
</dbReference>
<protein>
    <submittedName>
        <fullName evidence="3">Pimeloyl-ACP methyl ester carboxylesterase</fullName>
    </submittedName>
</protein>
<reference evidence="3 4" key="1">
    <citation type="submission" date="2024-06" db="EMBL/GenBank/DDBJ databases">
        <title>Sorghum-associated microbial communities from plants grown in Nebraska, USA.</title>
        <authorList>
            <person name="Schachtman D."/>
        </authorList>
    </citation>
    <scope>NUCLEOTIDE SEQUENCE [LARGE SCALE GENOMIC DNA]</scope>
    <source>
        <strain evidence="3 4">2709</strain>
    </source>
</reference>
<dbReference type="InterPro" id="IPR029058">
    <property type="entry name" value="AB_hydrolase_fold"/>
</dbReference>
<dbReference type="Pfam" id="PF12697">
    <property type="entry name" value="Abhydrolase_6"/>
    <property type="match status" value="1"/>
</dbReference>
<dbReference type="RefSeq" id="WP_354440668.1">
    <property type="nucleotide sequence ID" value="NZ_JBEPSH010000001.1"/>
</dbReference>
<name>A0ABV2Q2P6_9BURK</name>
<evidence type="ECO:0000256" key="1">
    <source>
        <dbReference type="SAM" id="MobiDB-lite"/>
    </source>
</evidence>
<gene>
    <name evidence="3" type="ORF">ABIE13_000401</name>
</gene>
<accession>A0ABV2Q2P6</accession>
<evidence type="ECO:0000313" key="4">
    <source>
        <dbReference type="Proteomes" id="UP001549320"/>
    </source>
</evidence>
<dbReference type="SUPFAM" id="SSF53474">
    <property type="entry name" value="alpha/beta-Hydrolases"/>
    <property type="match status" value="1"/>
</dbReference>
<dbReference type="Proteomes" id="UP001549320">
    <property type="component" value="Unassembled WGS sequence"/>
</dbReference>
<sequence>MKQVDIDGVFLEVTQIQAPSGAVPASAPLVFLHEGLGSVAMWRDWPESLCAATGRTGWVYSRQGYGQSSPVQDVRGPSRQDLNGQRSGRLKPDYMHREALDILPKLLKKLGVERPVLVGHSDGATIALLHAARNPVSACVVLAPHLFVEDVTVKSIEEARHAFETTNLPERLSRYHRDVDVAFWQWNDIWLSPEFRNYDIREDCRRITAPLLAIQGEDDAYGTLAQLDELQRAVAHARKLVLAECGHSPHRDQPQAVNDAIVRFLDTSSGAAPQ</sequence>
<proteinExistence type="predicted"/>
<organism evidence="3 4">
    <name type="scientific">Ottowia thiooxydans</name>
    <dbReference type="NCBI Taxonomy" id="219182"/>
    <lineage>
        <taxon>Bacteria</taxon>
        <taxon>Pseudomonadati</taxon>
        <taxon>Pseudomonadota</taxon>
        <taxon>Betaproteobacteria</taxon>
        <taxon>Burkholderiales</taxon>
        <taxon>Comamonadaceae</taxon>
        <taxon>Ottowia</taxon>
    </lineage>
</organism>
<evidence type="ECO:0000259" key="2">
    <source>
        <dbReference type="Pfam" id="PF12697"/>
    </source>
</evidence>
<dbReference type="InterPro" id="IPR000073">
    <property type="entry name" value="AB_hydrolase_1"/>
</dbReference>